<feature type="domain" description="23S rRNA (guanine(745)-N(1))-methyltransferase N-terminal" evidence="4">
    <location>
        <begin position="3"/>
        <end position="38"/>
    </location>
</feature>
<feature type="binding site" evidence="2">
    <location>
        <position position="65"/>
    </location>
    <ligand>
        <name>S-adenosyl-L-methionine</name>
        <dbReference type="ChEBI" id="CHEBI:59789"/>
    </ligand>
</feature>
<evidence type="ECO:0000256" key="2">
    <source>
        <dbReference type="PIRSR" id="PIRSR018249-2"/>
    </source>
</evidence>
<sequence length="254" mass="28524">MQFVCPKCRQNLIKDGNSLKCENSHCFDIAKQGYVNLLLGSGSGNHGDNKLMLWARKAFLDGGYYEKLKNAVAEAVSDYASDGARVIDCGCGEGYYTSAVCNAVAGIEMCAFDISKDALKLACKRNSGIEYAVASSFDIPVRDESVDILLEIFSPHAQKEFSRILKPDGIMIMVIPLTRHLFELKQAVYDEPYENEVAPFEIDGYTLLENREVKYKFSLNDTQSIKNLFMMTPYYYKTGVKEQARLNTLQHLDV</sequence>
<keyword evidence="5" id="KW-0489">Methyltransferase</keyword>
<evidence type="ECO:0000313" key="5">
    <source>
        <dbReference type="EMBL" id="MDO4842150.1"/>
    </source>
</evidence>
<organism evidence="5 6">
    <name type="scientific">Phoenicibacter congonensis</name>
    <dbReference type="NCBI Taxonomy" id="1944646"/>
    <lineage>
        <taxon>Bacteria</taxon>
        <taxon>Bacillati</taxon>
        <taxon>Actinomycetota</taxon>
        <taxon>Coriobacteriia</taxon>
        <taxon>Eggerthellales</taxon>
        <taxon>Eggerthellaceae</taxon>
        <taxon>Phoenicibacter</taxon>
    </lineage>
</organism>
<proteinExistence type="predicted"/>
<keyword evidence="2" id="KW-0949">S-adenosyl-L-methionine</keyword>
<dbReference type="InterPro" id="IPR016718">
    <property type="entry name" value="rRNA_m1G-MeTrfase_A_prd"/>
</dbReference>
<feature type="domain" description="Methyltransferase type 11" evidence="3">
    <location>
        <begin position="88"/>
        <end position="172"/>
    </location>
</feature>
<name>A0AA43RKD3_9ACTN</name>
<evidence type="ECO:0000313" key="6">
    <source>
        <dbReference type="Proteomes" id="UP001168575"/>
    </source>
</evidence>
<dbReference type="SUPFAM" id="SSF53335">
    <property type="entry name" value="S-adenosyl-L-methionine-dependent methyltransferases"/>
    <property type="match status" value="1"/>
</dbReference>
<keyword evidence="1" id="KW-0479">Metal-binding</keyword>
<feature type="binding site" evidence="1">
    <location>
        <position position="5"/>
    </location>
    <ligand>
        <name>Zn(2+)</name>
        <dbReference type="ChEBI" id="CHEBI:29105"/>
    </ligand>
</feature>
<dbReference type="Proteomes" id="UP001168575">
    <property type="component" value="Unassembled WGS sequence"/>
</dbReference>
<comment type="caution">
    <text evidence="5">The sequence shown here is derived from an EMBL/GenBank/DDBJ whole genome shotgun (WGS) entry which is preliminary data.</text>
</comment>
<evidence type="ECO:0000259" key="3">
    <source>
        <dbReference type="Pfam" id="PF08241"/>
    </source>
</evidence>
<dbReference type="EMBL" id="JAUMVS010000102">
    <property type="protein sequence ID" value="MDO4842150.1"/>
    <property type="molecule type" value="Genomic_DNA"/>
</dbReference>
<accession>A0AA43RKD3</accession>
<dbReference type="InterPro" id="IPR029063">
    <property type="entry name" value="SAM-dependent_MTases_sf"/>
</dbReference>
<dbReference type="InterPro" id="IPR013216">
    <property type="entry name" value="Methyltransf_11"/>
</dbReference>
<feature type="binding site" evidence="2">
    <location>
        <position position="180"/>
    </location>
    <ligand>
        <name>S-adenosyl-L-methionine</name>
        <dbReference type="ChEBI" id="CHEBI:59789"/>
    </ligand>
</feature>
<dbReference type="Pfam" id="PF21302">
    <property type="entry name" value="Zn_ribbon_RlmA"/>
    <property type="match status" value="1"/>
</dbReference>
<dbReference type="GO" id="GO:0046872">
    <property type="term" value="F:metal ion binding"/>
    <property type="evidence" value="ECO:0007669"/>
    <property type="project" value="UniProtKB-KW"/>
</dbReference>
<feature type="binding site" evidence="1">
    <location>
        <position position="25"/>
    </location>
    <ligand>
        <name>Zn(2+)</name>
        <dbReference type="ChEBI" id="CHEBI:29105"/>
    </ligand>
</feature>
<keyword evidence="6" id="KW-1185">Reference proteome</keyword>
<feature type="binding site" evidence="2">
    <location>
        <begin position="93"/>
        <end position="94"/>
    </location>
    <ligand>
        <name>S-adenosyl-L-methionine</name>
        <dbReference type="ChEBI" id="CHEBI:59789"/>
    </ligand>
</feature>
<dbReference type="GO" id="GO:0032259">
    <property type="term" value="P:methylation"/>
    <property type="evidence" value="ECO:0007669"/>
    <property type="project" value="UniProtKB-KW"/>
</dbReference>
<dbReference type="AlphaFoldDB" id="A0AA43RKD3"/>
<evidence type="ECO:0000256" key="1">
    <source>
        <dbReference type="PIRSR" id="PIRSR018249-1"/>
    </source>
</evidence>
<dbReference type="Gene3D" id="3.40.50.150">
    <property type="entry name" value="Vaccinia Virus protein VP39"/>
    <property type="match status" value="1"/>
</dbReference>
<keyword evidence="5" id="KW-0808">Transferase</keyword>
<dbReference type="CDD" id="cd02440">
    <property type="entry name" value="AdoMet_MTases"/>
    <property type="match status" value="1"/>
</dbReference>
<feature type="binding site" evidence="1">
    <location>
        <position position="8"/>
    </location>
    <ligand>
        <name>Zn(2+)</name>
        <dbReference type="ChEBI" id="CHEBI:29105"/>
    </ligand>
</feature>
<reference evidence="5" key="1">
    <citation type="submission" date="2023-07" db="EMBL/GenBank/DDBJ databases">
        <title>Between Cages and Wild: Unraveling the Impact of Captivity on Animal Microbiomes and Antimicrobial Resistance.</title>
        <authorList>
            <person name="Schmartz G.P."/>
            <person name="Rehner J."/>
            <person name="Schuff M.J."/>
            <person name="Becker S.L."/>
            <person name="Kravczyk M."/>
            <person name="Gurevich A."/>
            <person name="Francke R."/>
            <person name="Mueller R."/>
            <person name="Keller V."/>
            <person name="Keller A."/>
        </authorList>
    </citation>
    <scope>NUCLEOTIDE SEQUENCE</scope>
    <source>
        <strain evidence="5">S12M_St_49</strain>
    </source>
</reference>
<protein>
    <submittedName>
        <fullName evidence="5">Methyltransferase domain-containing protein</fullName>
    </submittedName>
</protein>
<feature type="non-terminal residue" evidence="5">
    <location>
        <position position="254"/>
    </location>
</feature>
<dbReference type="InterPro" id="IPR048647">
    <property type="entry name" value="RlmA_N"/>
</dbReference>
<dbReference type="Pfam" id="PF08241">
    <property type="entry name" value="Methyltransf_11"/>
    <property type="match status" value="1"/>
</dbReference>
<dbReference type="PIRSF" id="PIRSF018249">
    <property type="entry name" value="MyrA_prd"/>
    <property type="match status" value="1"/>
</dbReference>
<gene>
    <name evidence="5" type="ORF">Q3982_05685</name>
</gene>
<dbReference type="GO" id="GO:0008757">
    <property type="term" value="F:S-adenosylmethionine-dependent methyltransferase activity"/>
    <property type="evidence" value="ECO:0007669"/>
    <property type="project" value="InterPro"/>
</dbReference>
<evidence type="ECO:0000259" key="4">
    <source>
        <dbReference type="Pfam" id="PF21302"/>
    </source>
</evidence>
<keyword evidence="1" id="KW-0862">Zinc</keyword>
<feature type="binding site" evidence="1">
    <location>
        <position position="21"/>
    </location>
    <ligand>
        <name>Zn(2+)</name>
        <dbReference type="ChEBI" id="CHEBI:29105"/>
    </ligand>
</feature>